<dbReference type="AlphaFoldDB" id="A0A2X3ETU5"/>
<feature type="domain" description="NmrA-like" evidence="3">
    <location>
        <begin position="10"/>
        <end position="264"/>
    </location>
</feature>
<dbReference type="SUPFAM" id="SSF159871">
    <property type="entry name" value="YdgH-like"/>
    <property type="match status" value="1"/>
</dbReference>
<dbReference type="PANTHER" id="PTHR47706:SF6">
    <property type="entry name" value="NMRA-LIKE FAMILY PROTEIN (AFU_ORTHOLOGUE AFUA_6G00280)"/>
    <property type="match status" value="1"/>
</dbReference>
<reference evidence="5 6" key="1">
    <citation type="submission" date="2018-06" db="EMBL/GenBank/DDBJ databases">
        <authorList>
            <consortium name="Pathogen Informatics"/>
            <person name="Doyle S."/>
        </authorList>
    </citation>
    <scope>NUCLEOTIDE SEQUENCE [LARGE SCALE GENOMIC DNA]</scope>
    <source>
        <strain evidence="5 6">NCTC9128</strain>
    </source>
</reference>
<dbReference type="InterPro" id="IPR010854">
    <property type="entry name" value="YdgH/BhsA/McbA-like_dom"/>
</dbReference>
<dbReference type="InterPro" id="IPR036291">
    <property type="entry name" value="NAD(P)-bd_dom_sf"/>
</dbReference>
<evidence type="ECO:0000256" key="2">
    <source>
        <dbReference type="ARBA" id="ARBA00023002"/>
    </source>
</evidence>
<dbReference type="InterPro" id="IPR036275">
    <property type="entry name" value="YdgH-like_sf"/>
</dbReference>
<dbReference type="EMBL" id="UAWN01000011">
    <property type="protein sequence ID" value="SQC14030.1"/>
    <property type="molecule type" value="Genomic_DNA"/>
</dbReference>
<organism evidence="5 6">
    <name type="scientific">Klebsiella pneumoniae</name>
    <dbReference type="NCBI Taxonomy" id="573"/>
    <lineage>
        <taxon>Bacteria</taxon>
        <taxon>Pseudomonadati</taxon>
        <taxon>Pseudomonadota</taxon>
        <taxon>Gammaproteobacteria</taxon>
        <taxon>Enterobacterales</taxon>
        <taxon>Enterobacteriaceae</taxon>
        <taxon>Klebsiella/Raoultella group</taxon>
        <taxon>Klebsiella</taxon>
        <taxon>Klebsiella pneumoniae complex</taxon>
    </lineage>
</organism>
<dbReference type="Gene3D" id="3.40.50.720">
    <property type="entry name" value="NAD(P)-binding Rossmann-like Domain"/>
    <property type="match status" value="1"/>
</dbReference>
<evidence type="ECO:0000259" key="4">
    <source>
        <dbReference type="Pfam" id="PF07338"/>
    </source>
</evidence>
<dbReference type="InterPro" id="IPR051609">
    <property type="entry name" value="NmrA/Isoflavone_reductase-like"/>
</dbReference>
<dbReference type="Pfam" id="PF07338">
    <property type="entry name" value="YdgH_BhsA-like"/>
    <property type="match status" value="1"/>
</dbReference>
<proteinExistence type="predicted"/>
<dbReference type="Proteomes" id="UP000251088">
    <property type="component" value="Unassembled WGS sequence"/>
</dbReference>
<protein>
    <submittedName>
        <fullName evidence="5">Oxidoreductase</fullName>
    </submittedName>
</protein>
<dbReference type="SUPFAM" id="SSF51735">
    <property type="entry name" value="NAD(P)-binding Rossmann-fold domains"/>
    <property type="match status" value="1"/>
</dbReference>
<dbReference type="InterPro" id="IPR045312">
    <property type="entry name" value="PCBER-like"/>
</dbReference>
<keyword evidence="1" id="KW-0521">NADP</keyword>
<keyword evidence="2" id="KW-0560">Oxidoreductase</keyword>
<evidence type="ECO:0000256" key="1">
    <source>
        <dbReference type="ARBA" id="ARBA00022857"/>
    </source>
</evidence>
<gene>
    <name evidence="5" type="ORF">NCTC9128_02110</name>
</gene>
<dbReference type="PANTHER" id="PTHR47706">
    <property type="entry name" value="NMRA-LIKE FAMILY PROTEIN"/>
    <property type="match status" value="1"/>
</dbReference>
<evidence type="ECO:0000313" key="5">
    <source>
        <dbReference type="EMBL" id="SQC14030.1"/>
    </source>
</evidence>
<evidence type="ECO:0000313" key="6">
    <source>
        <dbReference type="Proteomes" id="UP000251088"/>
    </source>
</evidence>
<sequence length="387" mass="42334">MKTDNFNHAEKVLVLGAGQLGAAVLDALVPAVIERQGTVSVIVSPAAWDEAGQLRSSNHQALADAGATFLAVDIAGSAMETLADQFRGFTTVINCMGFVAGPGTQLKITRAVLAAGVPRYFPWQFGVNYDVVGKGSGQPVWDEQYDVRTLLRAQRATEWVIVSTGMFTSFLFEPDFDVVNLSNRTLHALGSWDTQVTVTSPADIGRLTTAIYLHQPRIVNEVVFVAGETTSYRQLADTVERVTQQTFSKAVHTLPALLEQLRTNPDDAMLRYRAAFARGDGVWWPMGDTWNARHQLPDPGHCRAGCRPRADFLSQDRMTMNKLIPLIVLSCLLPLAANARTITATGDTLDHAESKIRQQAAREGVTTYRITEARMGNKVHITAKIAE</sequence>
<dbReference type="InterPro" id="IPR008030">
    <property type="entry name" value="NmrA-like"/>
</dbReference>
<evidence type="ECO:0000259" key="3">
    <source>
        <dbReference type="Pfam" id="PF05368"/>
    </source>
</evidence>
<dbReference type="GO" id="GO:0016491">
    <property type="term" value="F:oxidoreductase activity"/>
    <property type="evidence" value="ECO:0007669"/>
    <property type="project" value="UniProtKB-KW"/>
</dbReference>
<accession>A0A2X3ETU5</accession>
<dbReference type="Gene3D" id="3.90.25.10">
    <property type="entry name" value="UDP-galactose 4-epimerase, domain 1"/>
    <property type="match status" value="1"/>
</dbReference>
<name>A0A2X3ETU5_KLEPN</name>
<feature type="domain" description="YdgH/BhsA/McbA-like" evidence="4">
    <location>
        <begin position="341"/>
        <end position="385"/>
    </location>
</feature>
<dbReference type="Pfam" id="PF05368">
    <property type="entry name" value="NmrA"/>
    <property type="match status" value="1"/>
</dbReference>
<dbReference type="CDD" id="cd05259">
    <property type="entry name" value="PCBER_SDR_a"/>
    <property type="match status" value="1"/>
</dbReference>